<dbReference type="Proteomes" id="UP000042958">
    <property type="component" value="Unassembled WGS sequence"/>
</dbReference>
<dbReference type="EMBL" id="CDHK01000001">
    <property type="protein sequence ID" value="CEJ54339.1"/>
    <property type="molecule type" value="Genomic_DNA"/>
</dbReference>
<dbReference type="AlphaFoldDB" id="A0A0F7TCA5"/>
<sequence length="273" mass="30875">MSVYDLYFSFGKPGTYTLDHTEGHCSQRMPKNYYEWTENRPIKAIKHLSSDAHDNIFMVWTSDNRSLVCESHLNPIYLPLQRFCAKEGDVNCRVQFGPILGEYFVTSERTGRCQWVSRQLDRDMSTETGRFKLCSLGIDDTYVAIFTDGSVKWSLGDEYPGLLKILKRVRQGDLVFAALNPYRANEFFVALADGIVHIRASALVEKHVLDVLAQYPNLMVVTSDVIKYTRTISGDQGFLTKFRTKDFIKFIAKNVAGGVISSAVAATFSCTVM</sequence>
<evidence type="ECO:0000313" key="1">
    <source>
        <dbReference type="EMBL" id="CEJ54339.1"/>
    </source>
</evidence>
<evidence type="ECO:0000313" key="2">
    <source>
        <dbReference type="Proteomes" id="UP000042958"/>
    </source>
</evidence>
<reference evidence="2" key="1">
    <citation type="journal article" date="2015" name="Genome Announc.">
        <title>Draft genome sequence of the fungus Penicillium brasilianum MG11.</title>
        <authorList>
            <person name="Horn F."/>
            <person name="Linde J."/>
            <person name="Mattern D.J."/>
            <person name="Walther G."/>
            <person name="Guthke R."/>
            <person name="Brakhage A.A."/>
            <person name="Valiante V."/>
        </authorList>
    </citation>
    <scope>NUCLEOTIDE SEQUENCE [LARGE SCALE GENOMIC DNA]</scope>
    <source>
        <strain evidence="2">MG11</strain>
    </source>
</reference>
<proteinExistence type="predicted"/>
<name>A0A0F7TCA5_PENBI</name>
<keyword evidence="2" id="KW-1185">Reference proteome</keyword>
<dbReference type="STRING" id="104259.A0A0F7TCA5"/>
<protein>
    <submittedName>
        <fullName evidence="1">Uncharacterized protein</fullName>
    </submittedName>
</protein>
<organism evidence="1 2">
    <name type="scientific">Penicillium brasilianum</name>
    <dbReference type="NCBI Taxonomy" id="104259"/>
    <lineage>
        <taxon>Eukaryota</taxon>
        <taxon>Fungi</taxon>
        <taxon>Dikarya</taxon>
        <taxon>Ascomycota</taxon>
        <taxon>Pezizomycotina</taxon>
        <taxon>Eurotiomycetes</taxon>
        <taxon>Eurotiomycetidae</taxon>
        <taxon>Eurotiales</taxon>
        <taxon>Aspergillaceae</taxon>
        <taxon>Penicillium</taxon>
    </lineage>
</organism>
<accession>A0A0F7TCA5</accession>
<dbReference type="OrthoDB" id="4764735at2759"/>
<gene>
    <name evidence="1" type="ORF">PMG11_00657</name>
</gene>